<proteinExistence type="predicted"/>
<dbReference type="KEGG" id="ncb:C0V82_05490"/>
<dbReference type="Gene3D" id="3.40.190.10">
    <property type="entry name" value="Periplasmic binding protein-like II"/>
    <property type="match status" value="2"/>
</dbReference>
<accession>A0A2K9N9B8</accession>
<evidence type="ECO:0000313" key="1">
    <source>
        <dbReference type="EMBL" id="AUN29733.1"/>
    </source>
</evidence>
<dbReference type="InterPro" id="IPR015168">
    <property type="entry name" value="SsuA/THI5"/>
</dbReference>
<evidence type="ECO:0000313" key="2">
    <source>
        <dbReference type="Proteomes" id="UP000234752"/>
    </source>
</evidence>
<protein>
    <submittedName>
        <fullName evidence="1">ABC transporter substrate-binding protein</fullName>
    </submittedName>
</protein>
<dbReference type="AlphaFoldDB" id="A0A2K9N9B8"/>
<dbReference type="PROSITE" id="PS51318">
    <property type="entry name" value="TAT"/>
    <property type="match status" value="1"/>
</dbReference>
<dbReference type="OrthoDB" id="5621714at2"/>
<keyword evidence="2" id="KW-1185">Reference proteome</keyword>
<gene>
    <name evidence="1" type="ORF">C0V82_05490</name>
</gene>
<dbReference type="InterPro" id="IPR006311">
    <property type="entry name" value="TAT_signal"/>
</dbReference>
<dbReference type="PANTHER" id="PTHR30024">
    <property type="entry name" value="ALIPHATIC SULFONATES-BINDING PROTEIN-RELATED"/>
    <property type="match status" value="1"/>
</dbReference>
<reference evidence="1 2" key="1">
    <citation type="submission" date="2017-12" db="EMBL/GenBank/DDBJ databases">
        <title>Genomes of bacteria within cyanobacterial aggregates.</title>
        <authorList>
            <person name="Cai H."/>
        </authorList>
    </citation>
    <scope>NUCLEOTIDE SEQUENCE [LARGE SCALE GENOMIC DNA]</scope>
    <source>
        <strain evidence="1 2">TH16</strain>
    </source>
</reference>
<sequence length="328" mass="34587">MAINVCRRTFLAAAASLAVLPAGAAPASPVRLGLLPFGTVQWEMATASAHGLDRATGLSLSVQELAGTQATQVALLGGGVDIIASDWLWVARQRAAGIDLSFIPYSCAVGAIIVPPGSTIRTTADLAGKRIGVAGGPMDKGWLLLRAQAAQRHGIDLAEAASPIFAAPPLLSQQLQSGRLDAVLTYWHYAARLEAAGMRQLAGVADLARDLGLATEVPTLGYVFRADWAARNRATLSAFTTMTRQAKDVLARDDDAWTAIRPLLGADDDATATRLRDRFRQGIPQRWTEAERADAARLFALLAGLGGRDLVGDASAIPDGTFWPVSWG</sequence>
<dbReference type="SUPFAM" id="SSF53850">
    <property type="entry name" value="Periplasmic binding protein-like II"/>
    <property type="match status" value="1"/>
</dbReference>
<organism evidence="1 2">
    <name type="scientific">Niveispirillum cyanobacteriorum</name>
    <dbReference type="NCBI Taxonomy" id="1612173"/>
    <lineage>
        <taxon>Bacteria</taxon>
        <taxon>Pseudomonadati</taxon>
        <taxon>Pseudomonadota</taxon>
        <taxon>Alphaproteobacteria</taxon>
        <taxon>Rhodospirillales</taxon>
        <taxon>Azospirillaceae</taxon>
        <taxon>Niveispirillum</taxon>
    </lineage>
</organism>
<dbReference type="RefSeq" id="WP_102111455.1">
    <property type="nucleotide sequence ID" value="NZ_BMGN01000003.1"/>
</dbReference>
<dbReference type="Proteomes" id="UP000234752">
    <property type="component" value="Chromosome eg_1"/>
</dbReference>
<dbReference type="EMBL" id="CP025611">
    <property type="protein sequence ID" value="AUN29733.1"/>
    <property type="molecule type" value="Genomic_DNA"/>
</dbReference>
<dbReference type="PANTHER" id="PTHR30024:SF48">
    <property type="entry name" value="ABC TRANSPORTER SUBSTRATE-BINDING PROTEIN"/>
    <property type="match status" value="1"/>
</dbReference>
<dbReference type="Pfam" id="PF09084">
    <property type="entry name" value="NMT1"/>
    <property type="match status" value="1"/>
</dbReference>
<name>A0A2K9N9B8_9PROT</name>